<sequence>MNSQNSRISPPNLSLNSSRTSISDVYNDYSTKNPLYFLAHFGYLPHLLVLNSINCSKANDWILKNSQKSIQEHYLIRSIKNQDRKANIELGVYFLEQDIMICLEDSGRICRIFYKYSDERLVENYRKQMLRYKMKNVEKSKISILMHDGCDFYLQKRPINKPKLDIKDNYNSDFEAVHQRIIDRLNKRDDKGVLLLHGQPGTGKTTYLRYLINSVRKNVIFFPQNMTQQIDGPHFMQFLIANPNTILVIEDAENIITNRSLTRESGVSSLLNISDGLLSDFLNIQLICSFNTDISNIDEALVRKGRLIANYEFKALEIERAKSLSRKIGVYTSIDRPMTLAEIYHQKDKGYTKASIGLKIGF</sequence>
<dbReference type="SUPFAM" id="SSF52540">
    <property type="entry name" value="P-loop containing nucleoside triphosphate hydrolases"/>
    <property type="match status" value="1"/>
</dbReference>
<dbReference type="InterPro" id="IPR003959">
    <property type="entry name" value="ATPase_AAA_core"/>
</dbReference>
<dbReference type="EMBL" id="JBHSAV010000092">
    <property type="protein sequence ID" value="MFC3978058.1"/>
    <property type="molecule type" value="Genomic_DNA"/>
</dbReference>
<organism evidence="2 3">
    <name type="scientific">Belliella kenyensis</name>
    <dbReference type="NCBI Taxonomy" id="1472724"/>
    <lineage>
        <taxon>Bacteria</taxon>
        <taxon>Pseudomonadati</taxon>
        <taxon>Bacteroidota</taxon>
        <taxon>Cytophagia</taxon>
        <taxon>Cytophagales</taxon>
        <taxon>Cyclobacteriaceae</taxon>
        <taxon>Belliella</taxon>
    </lineage>
</organism>
<dbReference type="PANTHER" id="PTHR23070">
    <property type="entry name" value="BCS1 AAA-TYPE ATPASE"/>
    <property type="match status" value="1"/>
</dbReference>
<dbReference type="Proteomes" id="UP001595766">
    <property type="component" value="Unassembled WGS sequence"/>
</dbReference>
<accession>A0ABV8EP08</accession>
<evidence type="ECO:0000259" key="1">
    <source>
        <dbReference type="Pfam" id="PF00004"/>
    </source>
</evidence>
<dbReference type="InterPro" id="IPR050747">
    <property type="entry name" value="Mitochondrial_chaperone_BCS1"/>
</dbReference>
<dbReference type="Pfam" id="PF00004">
    <property type="entry name" value="AAA"/>
    <property type="match status" value="1"/>
</dbReference>
<name>A0ABV8EP08_9BACT</name>
<dbReference type="Gene3D" id="3.40.50.300">
    <property type="entry name" value="P-loop containing nucleotide triphosphate hydrolases"/>
    <property type="match status" value="1"/>
</dbReference>
<dbReference type="InterPro" id="IPR027417">
    <property type="entry name" value="P-loop_NTPase"/>
</dbReference>
<dbReference type="RefSeq" id="WP_241296160.1">
    <property type="nucleotide sequence ID" value="NZ_JAKZGR010000012.1"/>
</dbReference>
<evidence type="ECO:0000313" key="2">
    <source>
        <dbReference type="EMBL" id="MFC3978058.1"/>
    </source>
</evidence>
<keyword evidence="3" id="KW-1185">Reference proteome</keyword>
<gene>
    <name evidence="2" type="ORF">ACFOUP_16865</name>
</gene>
<reference evidence="3" key="1">
    <citation type="journal article" date="2019" name="Int. J. Syst. Evol. Microbiol.">
        <title>The Global Catalogue of Microorganisms (GCM) 10K type strain sequencing project: providing services to taxonomists for standard genome sequencing and annotation.</title>
        <authorList>
            <consortium name="The Broad Institute Genomics Platform"/>
            <consortium name="The Broad Institute Genome Sequencing Center for Infectious Disease"/>
            <person name="Wu L."/>
            <person name="Ma J."/>
        </authorList>
    </citation>
    <scope>NUCLEOTIDE SEQUENCE [LARGE SCALE GENOMIC DNA]</scope>
    <source>
        <strain evidence="3">CECT 8551</strain>
    </source>
</reference>
<feature type="domain" description="ATPase AAA-type core" evidence="1">
    <location>
        <begin position="194"/>
        <end position="312"/>
    </location>
</feature>
<protein>
    <submittedName>
        <fullName evidence="2">AAA family ATPase</fullName>
    </submittedName>
</protein>
<comment type="caution">
    <text evidence="2">The sequence shown here is derived from an EMBL/GenBank/DDBJ whole genome shotgun (WGS) entry which is preliminary data.</text>
</comment>
<proteinExistence type="predicted"/>
<evidence type="ECO:0000313" key="3">
    <source>
        <dbReference type="Proteomes" id="UP001595766"/>
    </source>
</evidence>